<sequence length="187" mass="20048">MQFLTSLSACKPSSFGGGTSASLSSDLDLQDGEGDELDENGARIMSRRMVQRVCRARGLYLTPSCNTALYLQDLKFLRIENLEDYTSCRVLHLSNNCLTSIQGLDHMTALQALYLQSNDLRSLSGLSALPRLHTLHVSGNPLGSLAGGLPPSLRCLHAANTGLRCPSSSLALLPRCCPGLELLDVSG</sequence>
<evidence type="ECO:0000256" key="2">
    <source>
        <dbReference type="ARBA" id="ARBA00022614"/>
    </source>
</evidence>
<keyword evidence="2" id="KW-0433">Leucine-rich repeat</keyword>
<keyword evidence="6" id="KW-1185">Reference proteome</keyword>
<evidence type="ECO:0000313" key="6">
    <source>
        <dbReference type="Proteomes" id="UP001054857"/>
    </source>
</evidence>
<dbReference type="InterPro" id="IPR025875">
    <property type="entry name" value="Leu-rich_rpt_4"/>
</dbReference>
<comment type="subcellular location">
    <subcellularLocation>
        <location evidence="1">Cytoplasm</location>
        <location evidence="1">Cytoskeleton</location>
        <location evidence="1">Cilium axoneme</location>
    </subcellularLocation>
</comment>
<name>A0AAD3HN49_9CHLO</name>
<evidence type="ECO:0000256" key="1">
    <source>
        <dbReference type="ARBA" id="ARBA00004430"/>
    </source>
</evidence>
<proteinExistence type="predicted"/>
<evidence type="ECO:0000313" key="5">
    <source>
        <dbReference type="EMBL" id="GFR46686.1"/>
    </source>
</evidence>
<dbReference type="InterPro" id="IPR001611">
    <property type="entry name" value="Leu-rich_rpt"/>
</dbReference>
<dbReference type="PROSITE" id="PS51450">
    <property type="entry name" value="LRR"/>
    <property type="match status" value="2"/>
</dbReference>
<dbReference type="SUPFAM" id="SSF52075">
    <property type="entry name" value="Outer arm dynein light chain 1"/>
    <property type="match status" value="1"/>
</dbReference>
<dbReference type="AlphaFoldDB" id="A0AAD3HN49"/>
<comment type="caution">
    <text evidence="5">The sequence shown here is derived from an EMBL/GenBank/DDBJ whole genome shotgun (WGS) entry which is preliminary data.</text>
</comment>
<dbReference type="Proteomes" id="UP001054857">
    <property type="component" value="Unassembled WGS sequence"/>
</dbReference>
<gene>
    <name evidence="5" type="ORF">Agub_g8304</name>
</gene>
<dbReference type="Pfam" id="PF00560">
    <property type="entry name" value="LRR_1"/>
    <property type="match status" value="1"/>
</dbReference>
<dbReference type="PANTHER" id="PTHR45973">
    <property type="entry name" value="PROTEIN PHOSPHATASE 1 REGULATORY SUBUNIT SDS22-RELATED"/>
    <property type="match status" value="1"/>
</dbReference>
<accession>A0AAD3HN49</accession>
<dbReference type="GO" id="GO:0005930">
    <property type="term" value="C:axoneme"/>
    <property type="evidence" value="ECO:0007669"/>
    <property type="project" value="UniProtKB-SubCell"/>
</dbReference>
<feature type="region of interest" description="Disordered" evidence="4">
    <location>
        <begin position="13"/>
        <end position="35"/>
    </location>
</feature>
<dbReference type="Pfam" id="PF12799">
    <property type="entry name" value="LRR_4"/>
    <property type="match status" value="1"/>
</dbReference>
<dbReference type="InterPro" id="IPR050576">
    <property type="entry name" value="Cilia_flagella_integrity"/>
</dbReference>
<dbReference type="EMBL" id="BMAR01000015">
    <property type="protein sequence ID" value="GFR46686.1"/>
    <property type="molecule type" value="Genomic_DNA"/>
</dbReference>
<protein>
    <submittedName>
        <fullName evidence="5">Uncharacterized protein</fullName>
    </submittedName>
</protein>
<organism evidence="5 6">
    <name type="scientific">Astrephomene gubernaculifera</name>
    <dbReference type="NCBI Taxonomy" id="47775"/>
    <lineage>
        <taxon>Eukaryota</taxon>
        <taxon>Viridiplantae</taxon>
        <taxon>Chlorophyta</taxon>
        <taxon>core chlorophytes</taxon>
        <taxon>Chlorophyceae</taxon>
        <taxon>CS clade</taxon>
        <taxon>Chlamydomonadales</taxon>
        <taxon>Astrephomenaceae</taxon>
        <taxon>Astrephomene</taxon>
    </lineage>
</organism>
<keyword evidence="3" id="KW-0677">Repeat</keyword>
<feature type="non-terminal residue" evidence="5">
    <location>
        <position position="1"/>
    </location>
</feature>
<dbReference type="InterPro" id="IPR032675">
    <property type="entry name" value="LRR_dom_sf"/>
</dbReference>
<evidence type="ECO:0000256" key="3">
    <source>
        <dbReference type="ARBA" id="ARBA00022737"/>
    </source>
</evidence>
<dbReference type="Gene3D" id="3.80.10.10">
    <property type="entry name" value="Ribonuclease Inhibitor"/>
    <property type="match status" value="1"/>
</dbReference>
<evidence type="ECO:0000256" key="4">
    <source>
        <dbReference type="SAM" id="MobiDB-lite"/>
    </source>
</evidence>
<dbReference type="PANTHER" id="PTHR45973:SF35">
    <property type="entry name" value="LEUCINE-RICH REPEAT-CONTAINING PROTEIN 43"/>
    <property type="match status" value="1"/>
</dbReference>
<reference evidence="5 6" key="1">
    <citation type="journal article" date="2021" name="Sci. Rep.">
        <title>Genome sequencing of the multicellular alga Astrephomene provides insights into convergent evolution of germ-soma differentiation.</title>
        <authorList>
            <person name="Yamashita S."/>
            <person name="Yamamoto K."/>
            <person name="Matsuzaki R."/>
            <person name="Suzuki S."/>
            <person name="Yamaguchi H."/>
            <person name="Hirooka S."/>
            <person name="Minakuchi Y."/>
            <person name="Miyagishima S."/>
            <person name="Kawachi M."/>
            <person name="Toyoda A."/>
            <person name="Nozaki H."/>
        </authorList>
    </citation>
    <scope>NUCLEOTIDE SEQUENCE [LARGE SCALE GENOMIC DNA]</scope>
    <source>
        <strain evidence="5 6">NIES-4017</strain>
    </source>
</reference>